<dbReference type="Pfam" id="PF18962">
    <property type="entry name" value="Por_Secre_tail"/>
    <property type="match status" value="1"/>
</dbReference>
<proteinExistence type="predicted"/>
<feature type="domain" description="Secretion system C-terminal sorting" evidence="1">
    <location>
        <begin position="694"/>
        <end position="768"/>
    </location>
</feature>
<evidence type="ECO:0000313" key="2">
    <source>
        <dbReference type="EMBL" id="PPK85032.1"/>
    </source>
</evidence>
<comment type="caution">
    <text evidence="2">The sequence shown here is derived from an EMBL/GenBank/DDBJ whole genome shotgun (WGS) entry which is preliminary data.</text>
</comment>
<dbReference type="InterPro" id="IPR008979">
    <property type="entry name" value="Galactose-bd-like_sf"/>
</dbReference>
<dbReference type="InterPro" id="IPR026444">
    <property type="entry name" value="Secre_tail"/>
</dbReference>
<dbReference type="Gene3D" id="2.60.120.260">
    <property type="entry name" value="Galactose-binding domain-like"/>
    <property type="match status" value="4"/>
</dbReference>
<dbReference type="AlphaFoldDB" id="A0A2S6I1H9"/>
<evidence type="ECO:0000259" key="1">
    <source>
        <dbReference type="Pfam" id="PF18962"/>
    </source>
</evidence>
<evidence type="ECO:0000313" key="3">
    <source>
        <dbReference type="Proteomes" id="UP000237662"/>
    </source>
</evidence>
<protein>
    <submittedName>
        <fullName evidence="2">Putative secreted protein (Por secretion system target)</fullName>
    </submittedName>
</protein>
<accession>A0A2S6I1H9</accession>
<keyword evidence="3" id="KW-1185">Reference proteome</keyword>
<name>A0A2S6I1H9_9BACT</name>
<sequence length="771" mass="84759">MKQVYNGKGGLWGILIFLVTALVGANGSLSGQSDGTGVSIYIEAECGQVGSRWNTFLDTAAAGGAYVTSQFTSRGGAPGNAPANQVRFEFSDIPATGEFRLYARVSAPSRLSDSYYIRINEGAWQYPRLGATYGAGFQWVVLTESEFQAGTNTVDIAFRESNTYLDKLLLTNEMTVPEGVGPDVGTCQDNPPPPEDKSLFWLEAECAEVGSAWRTVQSEEAAGGAYVTSLFSTNARYPPLDVPKNYLRFRVDDPDPGRYNFWVRTDGRGANTLFVRVNGGPWEYRVLIGRKNADGFRWTREDFPRNFTTGVNYVDIAYSSRGLDLDKILITRYAFQPTEQGGIGADCSLTEFPVVDEGNTFSLEAECADVGSRWERVNTTEADRDEAVVVRGVNALDAPPTGGPADFVTFQLPSADSGTYSLYARMRGATGGDDSFWVRANGGPWYKWWTDMIHSQSEAFVWNEIPTGIPLRSGDNTIDFAYREDGTELDKIFVTTTSQQPVGSGLADSNSNCDPSDPSPEYIWLEAECAEVGDNWFDGGSVVISTDNALDAPPDDLPENRVRFAVTTSENAFSLFARIRAFHTNSNSFWVRIDDGEWYEWEQGIEISTDYAWNELPMLLELTAGEHTVDFAYREAGTWLDKVYLNTTMEMPEGMGEPGQNCGGTVAAAERAGVNPGPEITAGTERYTEAAISLFPNPTSDQVQLLVKSEGAGQVVVVITDNMGRRIAERVLPGDTQLHRVEFDVHAFPAGMYHARILEGDQQTVRSFIKR</sequence>
<dbReference type="OrthoDB" id="7061696at2"/>
<dbReference type="NCBIfam" id="TIGR04183">
    <property type="entry name" value="Por_Secre_tail"/>
    <property type="match status" value="1"/>
</dbReference>
<dbReference type="RefSeq" id="WP_104419557.1">
    <property type="nucleotide sequence ID" value="NZ_PTJC01000006.1"/>
</dbReference>
<reference evidence="2 3" key="1">
    <citation type="submission" date="2018-02" db="EMBL/GenBank/DDBJ databases">
        <title>Genomic Encyclopedia of Archaeal and Bacterial Type Strains, Phase II (KMG-II): from individual species to whole genera.</title>
        <authorList>
            <person name="Goeker M."/>
        </authorList>
    </citation>
    <scope>NUCLEOTIDE SEQUENCE [LARGE SCALE GENOMIC DNA]</scope>
    <source>
        <strain evidence="2 3">DSM 29526</strain>
    </source>
</reference>
<gene>
    <name evidence="2" type="ORF">CLV84_1921</name>
</gene>
<organism evidence="2 3">
    <name type="scientific">Neolewinella xylanilytica</name>
    <dbReference type="NCBI Taxonomy" id="1514080"/>
    <lineage>
        <taxon>Bacteria</taxon>
        <taxon>Pseudomonadati</taxon>
        <taxon>Bacteroidota</taxon>
        <taxon>Saprospiria</taxon>
        <taxon>Saprospirales</taxon>
        <taxon>Lewinellaceae</taxon>
        <taxon>Neolewinella</taxon>
    </lineage>
</organism>
<dbReference type="SUPFAM" id="SSF49785">
    <property type="entry name" value="Galactose-binding domain-like"/>
    <property type="match status" value="1"/>
</dbReference>
<dbReference type="EMBL" id="PTJC01000006">
    <property type="protein sequence ID" value="PPK85032.1"/>
    <property type="molecule type" value="Genomic_DNA"/>
</dbReference>
<dbReference type="Proteomes" id="UP000237662">
    <property type="component" value="Unassembled WGS sequence"/>
</dbReference>